<dbReference type="InterPro" id="IPR001781">
    <property type="entry name" value="Znf_LIM"/>
</dbReference>
<dbReference type="GO" id="GO:0046872">
    <property type="term" value="F:metal ion binding"/>
    <property type="evidence" value="ECO:0007669"/>
    <property type="project" value="UniProtKB-KW"/>
</dbReference>
<dbReference type="AlphaFoldDB" id="A0A672IVC8"/>
<feature type="compositionally biased region" description="Basic and acidic residues" evidence="5">
    <location>
        <begin position="628"/>
        <end position="652"/>
    </location>
</feature>
<feature type="compositionally biased region" description="Pro residues" evidence="5">
    <location>
        <begin position="527"/>
        <end position="543"/>
    </location>
</feature>
<feature type="compositionally biased region" description="Acidic residues" evidence="5">
    <location>
        <begin position="417"/>
        <end position="426"/>
    </location>
</feature>
<evidence type="ECO:0000256" key="3">
    <source>
        <dbReference type="ARBA" id="ARBA00023038"/>
    </source>
</evidence>
<evidence type="ECO:0000256" key="1">
    <source>
        <dbReference type="ARBA" id="ARBA00022723"/>
    </source>
</evidence>
<protein>
    <submittedName>
        <fullName evidence="7">Zinc finger protein 185-like</fullName>
    </submittedName>
</protein>
<feature type="compositionally biased region" description="Basic and acidic residues" evidence="5">
    <location>
        <begin position="763"/>
        <end position="783"/>
    </location>
</feature>
<feature type="compositionally biased region" description="Basic and acidic residues" evidence="5">
    <location>
        <begin position="583"/>
        <end position="595"/>
    </location>
</feature>
<keyword evidence="8" id="KW-1185">Reference proteome</keyword>
<dbReference type="InParanoid" id="A0A672IVC8"/>
<reference evidence="7" key="2">
    <citation type="submission" date="2025-08" db="UniProtKB">
        <authorList>
            <consortium name="Ensembl"/>
        </authorList>
    </citation>
    <scope>IDENTIFICATION</scope>
</reference>
<feature type="region of interest" description="Disordered" evidence="5">
    <location>
        <begin position="332"/>
        <end position="364"/>
    </location>
</feature>
<evidence type="ECO:0000256" key="4">
    <source>
        <dbReference type="PROSITE-ProRule" id="PRU00125"/>
    </source>
</evidence>
<feature type="compositionally biased region" description="Basic and acidic residues" evidence="5">
    <location>
        <begin position="54"/>
        <end position="75"/>
    </location>
</feature>
<dbReference type="SMART" id="SM00132">
    <property type="entry name" value="LIM"/>
    <property type="match status" value="1"/>
</dbReference>
<reference evidence="7" key="1">
    <citation type="submission" date="2019-06" db="EMBL/GenBank/DDBJ databases">
        <authorList>
            <consortium name="Wellcome Sanger Institute Data Sharing"/>
        </authorList>
    </citation>
    <scope>NUCLEOTIDE SEQUENCE [LARGE SCALE GENOMIC DNA]</scope>
</reference>
<feature type="compositionally biased region" description="Polar residues" evidence="5">
    <location>
        <begin position="810"/>
        <end position="823"/>
    </location>
</feature>
<gene>
    <name evidence="7" type="primary">znf185</name>
</gene>
<evidence type="ECO:0000259" key="6">
    <source>
        <dbReference type="PROSITE" id="PS50023"/>
    </source>
</evidence>
<feature type="compositionally biased region" description="Polar residues" evidence="5">
    <location>
        <begin position="227"/>
        <end position="239"/>
    </location>
</feature>
<feature type="compositionally biased region" description="Polar residues" evidence="5">
    <location>
        <begin position="790"/>
        <end position="799"/>
    </location>
</feature>
<feature type="compositionally biased region" description="Polar residues" evidence="5">
    <location>
        <begin position="570"/>
        <end position="581"/>
    </location>
</feature>
<evidence type="ECO:0000313" key="7">
    <source>
        <dbReference type="Ensembl" id="ENSSFAP00005045836.1"/>
    </source>
</evidence>
<feature type="region of interest" description="Disordered" evidence="5">
    <location>
        <begin position="378"/>
        <end position="823"/>
    </location>
</feature>
<dbReference type="InterPro" id="IPR052621">
    <property type="entry name" value="Cell_Prolif/Cornif_Regul"/>
</dbReference>
<feature type="region of interest" description="Disordered" evidence="5">
    <location>
        <begin position="870"/>
        <end position="900"/>
    </location>
</feature>
<proteinExistence type="predicted"/>
<sequence length="1105" mass="118538">MAGLVSAHARTCSLAQRLRHLSDRKAKGSACARTCHTQWDPPSPDPPGQQVTVKEAEQKPNRGLQHSDVEAKGGRQSDCGSFHPSPDQAEGRQQLVQDPQRNRGRASGGETVVNLLFRPAQEHVVHTKRSNQVLLLPCRLAEVRARRANGAPTETSPVTSPVKSTPPPIAAKPETERATAPGYRTRGVFTQPDKSVTAPTSNGFSQTTQFNKKPSDSYKRIAPHTVRPTSENQAGQLSSEEQEKRTEAASNVLRKSSARQRSYVLSAAKKFEVEITDEDENAPVSAVQPSPVVPAASAASAPEPSPWKTVNTSAKTAVDVTVTEPVAPKLPAVTPAPVKEAPPPASVSNKDLFEDAKPGSTKVATPLPELIAECIEAASSKAASEVSDVSREADKLPIDHTLPSKLPKWPPPKPTPDDSDDADDSEPAAPALRPAVSPPAASPAPLAPAPVVPAPVAPAPVARTPISPTRVAPAPKSPAPVAPAAVSPTPISPNPISPAPVARTPISPTPISPNPISPAPVARTPVSPTPISPTPISPAPISPAPVARTPVSPTPISPTPISPTPVARTPLSTTTAITVNTEPKPESKYEPKPASEWKPSSKPSSGVDTLAALSDTLISFDTESSSTRNDEPALAKEEAGSKETRTTESRAEQDDDDEDSDDAEENYKYDDNDSDTDSDKSDNSDEGGCDGVSDRSRSDPSSSDEEEELVAPVPPNPARSPWSQELLSELRSEIAPQKTSGTLDLLTDEVTLINPESRSLSVQREEEKQTDETAKETQSKEDNADPWSSRVRTTITEWSSADPFDPYPIGTTSPNSSSDLLKPLSSISINRESSTEYQKPAPEIRMSSNTLESLADDIIPIDTATTRISTHRSWTRTSETSTPLRAGTDESQEEEGQVENTQTMIKFERKSSENDSPWDRWTSPTVYNITSTTAEDEQEEEESLGESHTVTTITTIREMHSELEPVMDRYESYSRTVIRDEPRAPSPEPEPKKGFVYLKEYVNATEMSALNSRDGLDSESDYLTSSSLNYSYGSPSYSGAPLSSSCTYCGQQVGEDSKITIEHLGINCHPACFKCGVCSRLMGDLLHSMFLHGGKVHCESCYSKV</sequence>
<feature type="compositionally biased region" description="Basic and acidic residues" evidence="5">
    <location>
        <begin position="665"/>
        <end position="683"/>
    </location>
</feature>
<feature type="compositionally biased region" description="Low complexity" evidence="5">
    <location>
        <begin position="152"/>
        <end position="163"/>
    </location>
</feature>
<dbReference type="Proteomes" id="UP000472267">
    <property type="component" value="Chromosome 2"/>
</dbReference>
<feature type="region of interest" description="Disordered" evidence="5">
    <location>
        <begin position="275"/>
        <end position="313"/>
    </location>
</feature>
<feature type="compositionally biased region" description="Pro residues" evidence="5">
    <location>
        <begin position="507"/>
        <end position="518"/>
    </location>
</feature>
<feature type="compositionally biased region" description="Acidic residues" evidence="5">
    <location>
        <begin position="653"/>
        <end position="664"/>
    </location>
</feature>
<accession>A0A672IVC8</accession>
<feature type="compositionally biased region" description="Pro residues" evidence="5">
    <location>
        <begin position="436"/>
        <end position="458"/>
    </location>
</feature>
<feature type="compositionally biased region" description="Low complexity" evidence="5">
    <location>
        <begin position="378"/>
        <end position="387"/>
    </location>
</feature>
<dbReference type="PROSITE" id="PS50023">
    <property type="entry name" value="LIM_DOMAIN_2"/>
    <property type="match status" value="1"/>
</dbReference>
<evidence type="ECO:0000313" key="8">
    <source>
        <dbReference type="Proteomes" id="UP000472267"/>
    </source>
</evidence>
<reference evidence="7" key="3">
    <citation type="submission" date="2025-09" db="UniProtKB">
        <authorList>
            <consortium name="Ensembl"/>
        </authorList>
    </citation>
    <scope>IDENTIFICATION</scope>
</reference>
<evidence type="ECO:0000256" key="2">
    <source>
        <dbReference type="ARBA" id="ARBA00022833"/>
    </source>
</evidence>
<dbReference type="Pfam" id="PF00412">
    <property type="entry name" value="LIM"/>
    <property type="match status" value="1"/>
</dbReference>
<dbReference type="PANTHER" id="PTHR15468">
    <property type="entry name" value="ZNF185"/>
    <property type="match status" value="1"/>
</dbReference>
<keyword evidence="2 4" id="KW-0862">Zinc</keyword>
<dbReference type="Gene3D" id="2.10.110.10">
    <property type="entry name" value="Cysteine Rich Protein"/>
    <property type="match status" value="1"/>
</dbReference>
<feature type="domain" description="LIM zinc-binding" evidence="6">
    <location>
        <begin position="1044"/>
        <end position="1105"/>
    </location>
</feature>
<feature type="compositionally biased region" description="Polar residues" evidence="5">
    <location>
        <begin position="192"/>
        <end position="212"/>
    </location>
</feature>
<feature type="compositionally biased region" description="Basic and acidic residues" evidence="5">
    <location>
        <begin position="388"/>
        <end position="398"/>
    </location>
</feature>
<dbReference type="PROSITE" id="PS00478">
    <property type="entry name" value="LIM_DOMAIN_1"/>
    <property type="match status" value="1"/>
</dbReference>
<feature type="region of interest" description="Disordered" evidence="5">
    <location>
        <begin position="34"/>
        <end position="107"/>
    </location>
</feature>
<feature type="compositionally biased region" description="Low complexity" evidence="5">
    <location>
        <begin position="282"/>
        <end position="302"/>
    </location>
</feature>
<keyword evidence="3 4" id="KW-0440">LIM domain</keyword>
<keyword evidence="1 4" id="KW-0479">Metal-binding</keyword>
<feature type="region of interest" description="Disordered" evidence="5">
    <location>
        <begin position="148"/>
        <end position="261"/>
    </location>
</feature>
<evidence type="ECO:0000256" key="5">
    <source>
        <dbReference type="SAM" id="MobiDB-lite"/>
    </source>
</evidence>
<dbReference type="OMA" id="WSEDLHT"/>
<feature type="compositionally biased region" description="Polar residues" evidence="5">
    <location>
        <begin position="616"/>
        <end position="627"/>
    </location>
</feature>
<dbReference type="Ensembl" id="ENSSFAT00005047414.1">
    <property type="protein sequence ID" value="ENSSFAP00005045836.1"/>
    <property type="gene ID" value="ENSSFAG00005022406.1"/>
</dbReference>
<dbReference type="PANTHER" id="PTHR15468:SF2">
    <property type="entry name" value="ZINC FINGER PROTEIN 185"/>
    <property type="match status" value="1"/>
</dbReference>
<name>A0A672IVC8_SALFA</name>
<dbReference type="CDD" id="cd08368">
    <property type="entry name" value="LIM"/>
    <property type="match status" value="1"/>
</dbReference>
<organism evidence="7 8">
    <name type="scientific">Salarias fasciatus</name>
    <name type="common">Jewelled blenny</name>
    <name type="synonym">Blennius fasciatus</name>
    <dbReference type="NCBI Taxonomy" id="181472"/>
    <lineage>
        <taxon>Eukaryota</taxon>
        <taxon>Metazoa</taxon>
        <taxon>Chordata</taxon>
        <taxon>Craniata</taxon>
        <taxon>Vertebrata</taxon>
        <taxon>Euteleostomi</taxon>
        <taxon>Actinopterygii</taxon>
        <taxon>Neopterygii</taxon>
        <taxon>Teleostei</taxon>
        <taxon>Neoteleostei</taxon>
        <taxon>Acanthomorphata</taxon>
        <taxon>Ovalentaria</taxon>
        <taxon>Blenniimorphae</taxon>
        <taxon>Blenniiformes</taxon>
        <taxon>Blennioidei</taxon>
        <taxon>Blenniidae</taxon>
        <taxon>Salariinae</taxon>
        <taxon>Salarias</taxon>
    </lineage>
</organism>
<feature type="compositionally biased region" description="Pro residues" evidence="5">
    <location>
        <begin position="552"/>
        <end position="563"/>
    </location>
</feature>